<dbReference type="GO" id="GO:0016301">
    <property type="term" value="F:kinase activity"/>
    <property type="evidence" value="ECO:0007669"/>
    <property type="project" value="UniProtKB-KW"/>
</dbReference>
<keyword evidence="3" id="KW-0808">Transferase</keyword>
<evidence type="ECO:0000256" key="1">
    <source>
        <dbReference type="SAM" id="MobiDB-lite"/>
    </source>
</evidence>
<dbReference type="RefSeq" id="WP_039216235.1">
    <property type="nucleotide sequence ID" value="NZ_JWLW01000001.1"/>
</dbReference>
<dbReference type="AlphaFoldDB" id="A0A0B3Y6N3"/>
<keyword evidence="4" id="KW-1185">Reference proteome</keyword>
<feature type="region of interest" description="Disordered" evidence="1">
    <location>
        <begin position="35"/>
        <end position="59"/>
    </location>
</feature>
<reference evidence="3 4" key="1">
    <citation type="submission" date="2014-12" db="EMBL/GenBank/DDBJ databases">
        <title>Genome sequencing of Alteromonas marina AD001.</title>
        <authorList>
            <person name="Adrian T.G.S."/>
            <person name="Chan K.G."/>
        </authorList>
    </citation>
    <scope>NUCLEOTIDE SEQUENCE [LARGE SCALE GENOMIC DNA]</scope>
    <source>
        <strain evidence="3 4">AD001</strain>
    </source>
</reference>
<comment type="caution">
    <text evidence="3">The sequence shown here is derived from an EMBL/GenBank/DDBJ whole genome shotgun (WGS) entry which is preliminary data.</text>
</comment>
<dbReference type="EMBL" id="JWLW01000001">
    <property type="protein sequence ID" value="KHT57836.1"/>
    <property type="molecule type" value="Genomic_DNA"/>
</dbReference>
<proteinExistence type="predicted"/>
<feature type="signal peptide" evidence="2">
    <location>
        <begin position="1"/>
        <end position="23"/>
    </location>
</feature>
<evidence type="ECO:0000313" key="4">
    <source>
        <dbReference type="Proteomes" id="UP000031197"/>
    </source>
</evidence>
<feature type="chain" id="PRO_5002083547" evidence="2">
    <location>
        <begin position="24"/>
        <end position="160"/>
    </location>
</feature>
<organism evidence="3 4">
    <name type="scientific">Alteromonas marina</name>
    <dbReference type="NCBI Taxonomy" id="203795"/>
    <lineage>
        <taxon>Bacteria</taxon>
        <taxon>Pseudomonadati</taxon>
        <taxon>Pseudomonadota</taxon>
        <taxon>Gammaproteobacteria</taxon>
        <taxon>Alteromonadales</taxon>
        <taxon>Alteromonadaceae</taxon>
        <taxon>Alteromonas/Salinimonas group</taxon>
        <taxon>Alteromonas</taxon>
    </lineage>
</organism>
<keyword evidence="2" id="KW-0732">Signal</keyword>
<name>A0A0B3Y6N3_9ALTE</name>
<sequence>MKTKTLCLVAVITALLNTAGCSGYDDSVKQAELEKQGTEMKEKSSIVQANDKSSMPKELVAEPVTQAEAREDNAKGEMTMKGSIIYKDLEGGFYAFIAENGERYTLHGLDETYQKNGLIVEVKGTPKPDMMTFTQFGTVLQVSSVKVLDTSKVIDNLQTQ</sequence>
<accession>A0A0B3Y6N3</accession>
<protein>
    <submittedName>
        <fullName evidence="3">Ribose-phosphate pyrophosphokinase</fullName>
    </submittedName>
</protein>
<feature type="compositionally biased region" description="Basic and acidic residues" evidence="1">
    <location>
        <begin position="35"/>
        <end position="44"/>
    </location>
</feature>
<dbReference type="Proteomes" id="UP000031197">
    <property type="component" value="Unassembled WGS sequence"/>
</dbReference>
<evidence type="ECO:0000313" key="3">
    <source>
        <dbReference type="EMBL" id="KHT57836.1"/>
    </source>
</evidence>
<dbReference type="OrthoDB" id="6322428at2"/>
<gene>
    <name evidence="3" type="ORF">RJ41_00405</name>
</gene>
<evidence type="ECO:0000256" key="2">
    <source>
        <dbReference type="SAM" id="SignalP"/>
    </source>
</evidence>
<keyword evidence="3" id="KW-0418">Kinase</keyword>